<dbReference type="RefSeq" id="WP_156005351.1">
    <property type="nucleotide sequence ID" value="NZ_CAUPGC010000006.1"/>
</dbReference>
<accession>A0AB34WY72</accession>
<organism evidence="1 2">
    <name type="scientific">Varibaculum cambriense</name>
    <dbReference type="NCBI Taxonomy" id="184870"/>
    <lineage>
        <taxon>Bacteria</taxon>
        <taxon>Bacillati</taxon>
        <taxon>Actinomycetota</taxon>
        <taxon>Actinomycetes</taxon>
        <taxon>Actinomycetales</taxon>
        <taxon>Actinomycetaceae</taxon>
        <taxon>Varibaculum</taxon>
    </lineage>
</organism>
<dbReference type="EMBL" id="LSDN01000019">
    <property type="protein sequence ID" value="KXB80003.1"/>
    <property type="molecule type" value="Genomic_DNA"/>
</dbReference>
<comment type="caution">
    <text evidence="1">The sequence shown here is derived from an EMBL/GenBank/DDBJ whole genome shotgun (WGS) entry which is preliminary data.</text>
</comment>
<gene>
    <name evidence="1" type="ORF">HMPREF1862_01477</name>
</gene>
<evidence type="ECO:0000313" key="1">
    <source>
        <dbReference type="EMBL" id="KXB80003.1"/>
    </source>
</evidence>
<dbReference type="Proteomes" id="UP000070572">
    <property type="component" value="Unassembled WGS sequence"/>
</dbReference>
<proteinExistence type="predicted"/>
<dbReference type="AlphaFoldDB" id="A0AB34WY72"/>
<reference evidence="1 2" key="1">
    <citation type="submission" date="2016-01" db="EMBL/GenBank/DDBJ databases">
        <authorList>
            <person name="Mitreva M."/>
            <person name="Pepin K.H."/>
            <person name="Mihindukulasuriya K.A."/>
            <person name="Fulton R."/>
            <person name="Fronick C."/>
            <person name="O'Laughlin M."/>
            <person name="Miner T."/>
            <person name="Herter B."/>
            <person name="Rosa B.A."/>
            <person name="Cordes M."/>
            <person name="Tomlinson C."/>
            <person name="Wollam A."/>
            <person name="Palsikar V.B."/>
            <person name="Mardis E.R."/>
            <person name="Wilson R.K."/>
        </authorList>
    </citation>
    <scope>NUCLEOTIDE SEQUENCE [LARGE SCALE GENOMIC DNA]</scope>
    <source>
        <strain evidence="1 2">DNF00696</strain>
    </source>
</reference>
<sequence>MPTVLILARTKLPEKVKPAMLLPSGVDPAITEELLEEPWMQAVEPDG</sequence>
<name>A0AB34WY72_9ACTO</name>
<dbReference type="GeneID" id="78353528"/>
<evidence type="ECO:0000313" key="2">
    <source>
        <dbReference type="Proteomes" id="UP000070572"/>
    </source>
</evidence>
<protein>
    <submittedName>
        <fullName evidence="1">Uncharacterized protein</fullName>
    </submittedName>
</protein>